<dbReference type="SUPFAM" id="SSF53474">
    <property type="entry name" value="alpha/beta-Hydrolases"/>
    <property type="match status" value="1"/>
</dbReference>
<dbReference type="RefSeq" id="WP_320324745.1">
    <property type="nucleotide sequence ID" value="NZ_JALBUS010000001.1"/>
</dbReference>
<evidence type="ECO:0000313" key="1">
    <source>
        <dbReference type="EMBL" id="MDX8416410.1"/>
    </source>
</evidence>
<dbReference type="EMBL" id="JALBUS010000001">
    <property type="protein sequence ID" value="MDX8416410.1"/>
    <property type="molecule type" value="Genomic_DNA"/>
</dbReference>
<dbReference type="Proteomes" id="UP001285244">
    <property type="component" value="Unassembled WGS sequence"/>
</dbReference>
<accession>A0ABU4WLJ0</accession>
<evidence type="ECO:0000313" key="2">
    <source>
        <dbReference type="Proteomes" id="UP001285244"/>
    </source>
</evidence>
<organism evidence="1 2">
    <name type="scientific">Absicoccus intestinalis</name>
    <dbReference type="NCBI Taxonomy" id="2926319"/>
    <lineage>
        <taxon>Bacteria</taxon>
        <taxon>Bacillati</taxon>
        <taxon>Bacillota</taxon>
        <taxon>Erysipelotrichia</taxon>
        <taxon>Erysipelotrichales</taxon>
        <taxon>Erysipelotrichaceae</taxon>
        <taxon>Absicoccus</taxon>
    </lineage>
</organism>
<dbReference type="InterPro" id="IPR029058">
    <property type="entry name" value="AB_hydrolase_fold"/>
</dbReference>
<protein>
    <recommendedName>
        <fullName evidence="3">Alpha/beta hydrolase</fullName>
    </recommendedName>
</protein>
<proteinExistence type="predicted"/>
<gene>
    <name evidence="1" type="ORF">MOZ64_00925</name>
</gene>
<reference evidence="1 2" key="1">
    <citation type="submission" date="2022-03" db="EMBL/GenBank/DDBJ databases">
        <title>Novel taxa within the pig intestine.</title>
        <authorList>
            <person name="Wylensek D."/>
            <person name="Bishof K."/>
            <person name="Afrizal A."/>
            <person name="Clavel T."/>
        </authorList>
    </citation>
    <scope>NUCLEOTIDE SEQUENCE [LARGE SCALE GENOMIC DNA]</scope>
    <source>
        <strain evidence="1 2">Cla-KB-P134</strain>
    </source>
</reference>
<sequence length="179" mass="20265">MKGLVLLFPGIRYTVDMPLLYYPGWYYRQQGYEVVPVSYGSQFDQVEFHNQDITAEIEAAKQYCFPQLQSVDYASYETVIFVSKSLGTVVAGWAQQALHIACQQIYLTPIHQTLPYLDRGCMVIAGNEDKVLDPAILRAYCQAHAIEYHGFPGGHRIEVKQDISTNLKTIDAIIALLKK</sequence>
<dbReference type="Gene3D" id="3.40.50.1820">
    <property type="entry name" value="alpha/beta hydrolase"/>
    <property type="match status" value="1"/>
</dbReference>
<comment type="caution">
    <text evidence="1">The sequence shown here is derived from an EMBL/GenBank/DDBJ whole genome shotgun (WGS) entry which is preliminary data.</text>
</comment>
<keyword evidence="2" id="KW-1185">Reference proteome</keyword>
<evidence type="ECO:0008006" key="3">
    <source>
        <dbReference type="Google" id="ProtNLM"/>
    </source>
</evidence>
<name>A0ABU4WLJ0_9FIRM</name>